<feature type="transmembrane region" description="Helical" evidence="1">
    <location>
        <begin position="6"/>
        <end position="21"/>
    </location>
</feature>
<organism evidence="2">
    <name type="scientific">marine sediment metagenome</name>
    <dbReference type="NCBI Taxonomy" id="412755"/>
    <lineage>
        <taxon>unclassified sequences</taxon>
        <taxon>metagenomes</taxon>
        <taxon>ecological metagenomes</taxon>
    </lineage>
</organism>
<proteinExistence type="predicted"/>
<dbReference type="AlphaFoldDB" id="A0A0F9P144"/>
<protein>
    <recommendedName>
        <fullName evidence="3">PnuC protein</fullName>
    </recommendedName>
</protein>
<dbReference type="EMBL" id="LAZR01006095">
    <property type="protein sequence ID" value="KKM94780.1"/>
    <property type="molecule type" value="Genomic_DNA"/>
</dbReference>
<keyword evidence="1" id="KW-1133">Transmembrane helix</keyword>
<sequence>MIDILGWIGNIGFILGAILIAKKNKNGLLCNIIANIPYVIIGILTNLSSLLCISIILIGINLIGYIRWGVK</sequence>
<accession>A0A0F9P144</accession>
<reference evidence="2" key="1">
    <citation type="journal article" date="2015" name="Nature">
        <title>Complex archaea that bridge the gap between prokaryotes and eukaryotes.</title>
        <authorList>
            <person name="Spang A."/>
            <person name="Saw J.H."/>
            <person name="Jorgensen S.L."/>
            <person name="Zaremba-Niedzwiedzka K."/>
            <person name="Martijn J."/>
            <person name="Lind A.E."/>
            <person name="van Eijk R."/>
            <person name="Schleper C."/>
            <person name="Guy L."/>
            <person name="Ettema T.J."/>
        </authorList>
    </citation>
    <scope>NUCLEOTIDE SEQUENCE</scope>
</reference>
<evidence type="ECO:0008006" key="3">
    <source>
        <dbReference type="Google" id="ProtNLM"/>
    </source>
</evidence>
<gene>
    <name evidence="2" type="ORF">LCGC14_1194920</name>
</gene>
<evidence type="ECO:0000256" key="1">
    <source>
        <dbReference type="SAM" id="Phobius"/>
    </source>
</evidence>
<evidence type="ECO:0000313" key="2">
    <source>
        <dbReference type="EMBL" id="KKM94780.1"/>
    </source>
</evidence>
<keyword evidence="1" id="KW-0472">Membrane</keyword>
<comment type="caution">
    <text evidence="2">The sequence shown here is derived from an EMBL/GenBank/DDBJ whole genome shotgun (WGS) entry which is preliminary data.</text>
</comment>
<keyword evidence="1" id="KW-0812">Transmembrane</keyword>
<name>A0A0F9P144_9ZZZZ</name>
<feature type="transmembrane region" description="Helical" evidence="1">
    <location>
        <begin position="28"/>
        <end position="47"/>
    </location>
</feature>
<feature type="transmembrane region" description="Helical" evidence="1">
    <location>
        <begin position="53"/>
        <end position="70"/>
    </location>
</feature>